<comment type="caution">
    <text evidence="1">The sequence shown here is derived from an EMBL/GenBank/DDBJ whole genome shotgun (WGS) entry which is preliminary data.</text>
</comment>
<protein>
    <submittedName>
        <fullName evidence="1">Uncharacterized protein</fullName>
    </submittedName>
</protein>
<accession>A0ACC7N9G3</accession>
<evidence type="ECO:0000313" key="1">
    <source>
        <dbReference type="EMBL" id="MFM0103658.1"/>
    </source>
</evidence>
<sequence>MFNPSQIGTLAVSGDALPMCGDEPVLVALRLRGTEALGKLYEYRLDAATLVSPTLGLWHARERVVPDKLIGKMVTLSIEFEGNGFFVPGMSGGSGAGNVGAGTRTITGIITDVRLR</sequence>
<dbReference type="Proteomes" id="UP001629235">
    <property type="component" value="Unassembled WGS sequence"/>
</dbReference>
<organism evidence="1 2">
    <name type="scientific">Paraburkholderia rhynchosiae</name>
    <dbReference type="NCBI Taxonomy" id="487049"/>
    <lineage>
        <taxon>Bacteria</taxon>
        <taxon>Pseudomonadati</taxon>
        <taxon>Pseudomonadota</taxon>
        <taxon>Betaproteobacteria</taxon>
        <taxon>Burkholderiales</taxon>
        <taxon>Burkholderiaceae</taxon>
        <taxon>Paraburkholderia</taxon>
    </lineage>
</organism>
<evidence type="ECO:0000313" key="2">
    <source>
        <dbReference type="Proteomes" id="UP001629235"/>
    </source>
</evidence>
<gene>
    <name evidence="1" type="ORF">PQR01_09255</name>
</gene>
<keyword evidence="2" id="KW-1185">Reference proteome</keyword>
<proteinExistence type="predicted"/>
<name>A0ACC7N9G3_9BURK</name>
<dbReference type="EMBL" id="JAQQDW010000013">
    <property type="protein sequence ID" value="MFM0103658.1"/>
    <property type="molecule type" value="Genomic_DNA"/>
</dbReference>
<reference evidence="1 2" key="1">
    <citation type="journal article" date="2024" name="Chem. Sci.">
        <title>Discovery of megapolipeptins by genome mining of a Burkholderiales bacteria collection.</title>
        <authorList>
            <person name="Paulo B.S."/>
            <person name="Recchia M.J.J."/>
            <person name="Lee S."/>
            <person name="Fergusson C.H."/>
            <person name="Romanowski S.B."/>
            <person name="Hernandez A."/>
            <person name="Krull N."/>
            <person name="Liu D.Y."/>
            <person name="Cavanagh H."/>
            <person name="Bos A."/>
            <person name="Gray C.A."/>
            <person name="Murphy B.T."/>
            <person name="Linington R.G."/>
            <person name="Eustaquio A.S."/>
        </authorList>
    </citation>
    <scope>NUCLEOTIDE SEQUENCE [LARGE SCALE GENOMIC DNA]</scope>
    <source>
        <strain evidence="1 2">RL18-126-BIB-B</strain>
    </source>
</reference>